<evidence type="ECO:0000313" key="3">
    <source>
        <dbReference type="Proteomes" id="UP000031938"/>
    </source>
</evidence>
<dbReference type="PIRSF" id="PIRSF012509">
    <property type="entry name" value="CamS"/>
    <property type="match status" value="1"/>
</dbReference>
<dbReference type="OrthoDB" id="9795361at2"/>
<dbReference type="AlphaFoldDB" id="A0A0C2VW06"/>
<dbReference type="PROSITE" id="PS51257">
    <property type="entry name" value="PROKAR_LIPOPROTEIN"/>
    <property type="match status" value="1"/>
</dbReference>
<keyword evidence="1" id="KW-0732">Signal</keyword>
<dbReference type="Pfam" id="PF07537">
    <property type="entry name" value="CamS"/>
    <property type="match status" value="1"/>
</dbReference>
<keyword evidence="3" id="KW-1185">Reference proteome</keyword>
<comment type="caution">
    <text evidence="2">The sequence shown here is derived from an EMBL/GenBank/DDBJ whole genome shotgun (WGS) entry which is preliminary data.</text>
</comment>
<dbReference type="Gene3D" id="3.10.570.10">
    <property type="entry name" value="sex pheromone staph- cam373 precursor domain"/>
    <property type="match status" value="1"/>
</dbReference>
<dbReference type="CDD" id="cd13441">
    <property type="entry name" value="CamS_repeat_1"/>
    <property type="match status" value="1"/>
</dbReference>
<reference evidence="2 3" key="1">
    <citation type="submission" date="2015-01" db="EMBL/GenBank/DDBJ databases">
        <title>Genome sequencing of Jeotgalibacillus soli.</title>
        <authorList>
            <person name="Goh K.M."/>
            <person name="Chan K.-G."/>
            <person name="Yaakop A.S."/>
            <person name="Ee R."/>
            <person name="Gan H.M."/>
            <person name="Chan C.S."/>
        </authorList>
    </citation>
    <scope>NUCLEOTIDE SEQUENCE [LARGE SCALE GENOMIC DNA]</scope>
    <source>
        <strain evidence="2 3">P9</strain>
    </source>
</reference>
<accession>A0A0C2VW06</accession>
<evidence type="ECO:0008006" key="4">
    <source>
        <dbReference type="Google" id="ProtNLM"/>
    </source>
</evidence>
<dbReference type="Proteomes" id="UP000031938">
    <property type="component" value="Unassembled WGS sequence"/>
</dbReference>
<evidence type="ECO:0000313" key="2">
    <source>
        <dbReference type="EMBL" id="KIL48168.1"/>
    </source>
</evidence>
<feature type="signal peptide" evidence="1">
    <location>
        <begin position="1"/>
        <end position="17"/>
    </location>
</feature>
<protein>
    <recommendedName>
        <fullName evidence="4">CamS family sex pheromone protein</fullName>
    </recommendedName>
</protein>
<name>A0A0C2VW06_9BACL</name>
<organism evidence="2 3">
    <name type="scientific">Jeotgalibacillus soli</name>
    <dbReference type="NCBI Taxonomy" id="889306"/>
    <lineage>
        <taxon>Bacteria</taxon>
        <taxon>Bacillati</taxon>
        <taxon>Bacillota</taxon>
        <taxon>Bacilli</taxon>
        <taxon>Bacillales</taxon>
        <taxon>Caryophanaceae</taxon>
        <taxon>Jeotgalibacillus</taxon>
    </lineage>
</organism>
<dbReference type="STRING" id="889306.KP78_16150"/>
<dbReference type="InterPro" id="IPR011426">
    <property type="entry name" value="CamS"/>
</dbReference>
<dbReference type="EMBL" id="JXRP01000013">
    <property type="protein sequence ID" value="KIL48168.1"/>
    <property type="molecule type" value="Genomic_DNA"/>
</dbReference>
<sequence length="407" mass="46494">MKKWLIAAIGTSFLVSACLPSFQQEDEIIQETNPEEAESQTVIIPNFQISDEYYKTLLPFETSPSRGMVVNNVHTQYDIAELENGLMRIAQGEYPPDNYFFREGKYLNSELITSWLEREYTEEQLQEYEMEPEENIGLNPIDNGGGSREERARNSPIYLAHILEHNYLTKSAEDESKVRLGGVVIGLALNSVYYYRNDNDPFGPTFEEPIAQEKIEEEGKKIAAEVIQRIRAMSQSEDSSEDMTELTDIPITVALFKQEPRSSVVPGNFFAYATAAGGSNTLEDWNNVNENHVLFPSSEANERYREDETYFLNFKQDVESYFPNFNSVIGRGFYQGDQMSILNIEIPVQFYGKAEIIGFTQYVAGRMIDIFPTYYNIEVSITSVNGPEALIIKEPDDTEPFVHIYDQ</sequence>
<evidence type="ECO:0000256" key="1">
    <source>
        <dbReference type="SAM" id="SignalP"/>
    </source>
</evidence>
<dbReference type="RefSeq" id="WP_041087774.1">
    <property type="nucleotide sequence ID" value="NZ_JXRP01000013.1"/>
</dbReference>
<dbReference type="PATRIC" id="fig|889306.3.peg.1622"/>
<proteinExistence type="predicted"/>
<gene>
    <name evidence="2" type="ORF">KP78_16150</name>
</gene>
<dbReference type="CDD" id="cd13440">
    <property type="entry name" value="CamS_repeat_2"/>
    <property type="match status" value="1"/>
</dbReference>
<feature type="chain" id="PRO_5039221415" description="CamS family sex pheromone protein" evidence="1">
    <location>
        <begin position="18"/>
        <end position="407"/>
    </location>
</feature>